<dbReference type="RefSeq" id="WP_229731923.1">
    <property type="nucleotide sequence ID" value="NZ_BMFL01000017.1"/>
</dbReference>
<dbReference type="Proteomes" id="UP000650994">
    <property type="component" value="Unassembled WGS sequence"/>
</dbReference>
<reference evidence="4" key="3">
    <citation type="submission" date="2016-11" db="EMBL/GenBank/DDBJ databases">
        <authorList>
            <person name="Jaros S."/>
            <person name="Januszkiewicz K."/>
            <person name="Wedrychowicz H."/>
        </authorList>
    </citation>
    <scope>NUCLEOTIDE SEQUENCE [LARGE SCALE GENOMIC DNA]</scope>
    <source>
        <strain evidence="4">DSM 27989</strain>
    </source>
</reference>
<keyword evidence="1" id="KW-1133">Transmembrane helix</keyword>
<keyword evidence="1" id="KW-0812">Transmembrane</keyword>
<keyword evidence="4" id="KW-0645">Protease</keyword>
<keyword evidence="6" id="KW-1185">Reference proteome</keyword>
<keyword evidence="1" id="KW-0472">Membrane</keyword>
<dbReference type="GO" id="GO:0080120">
    <property type="term" value="P:CAAX-box protein maturation"/>
    <property type="evidence" value="ECO:0007669"/>
    <property type="project" value="UniProtKB-ARBA"/>
</dbReference>
<reference evidence="3" key="5">
    <citation type="submission" date="2024-05" db="EMBL/GenBank/DDBJ databases">
        <authorList>
            <person name="Sun Q."/>
            <person name="Zhou Y."/>
        </authorList>
    </citation>
    <scope>NUCLEOTIDE SEQUENCE</scope>
    <source>
        <strain evidence="3">CGMCC 1.12707</strain>
    </source>
</reference>
<feature type="transmembrane region" description="Helical" evidence="1">
    <location>
        <begin position="81"/>
        <end position="100"/>
    </location>
</feature>
<evidence type="ECO:0000256" key="1">
    <source>
        <dbReference type="SAM" id="Phobius"/>
    </source>
</evidence>
<feature type="transmembrane region" description="Helical" evidence="1">
    <location>
        <begin position="210"/>
        <end position="230"/>
    </location>
</feature>
<reference evidence="6" key="4">
    <citation type="journal article" date="2019" name="Int. J. Syst. Evol. Microbiol.">
        <title>The Global Catalogue of Microorganisms (GCM) 10K type strain sequencing project: providing services to taxonomists for standard genome sequencing and annotation.</title>
        <authorList>
            <consortium name="The Broad Institute Genomics Platform"/>
            <consortium name="The Broad Institute Genome Sequencing Center for Infectious Disease"/>
            <person name="Wu L."/>
            <person name="Ma J."/>
        </authorList>
    </citation>
    <scope>NUCLEOTIDE SEQUENCE [LARGE SCALE GENOMIC DNA]</scope>
    <source>
        <strain evidence="6">CGMCC 1.12707</strain>
    </source>
</reference>
<evidence type="ECO:0000313" key="4">
    <source>
        <dbReference type="EMBL" id="SHL65052.1"/>
    </source>
</evidence>
<dbReference type="PANTHER" id="PTHR35797:SF1">
    <property type="entry name" value="PROTEASE"/>
    <property type="match status" value="1"/>
</dbReference>
<evidence type="ECO:0000313" key="3">
    <source>
        <dbReference type="EMBL" id="GGF06434.1"/>
    </source>
</evidence>
<name>A0A1M7CCS5_9FLAO</name>
<dbReference type="STRING" id="1434701.SAMN05443634_11333"/>
<feature type="domain" description="CAAX prenyl protease 2/Lysostaphin resistance protein A-like" evidence="2">
    <location>
        <begin position="113"/>
        <end position="205"/>
    </location>
</feature>
<dbReference type="PANTHER" id="PTHR35797">
    <property type="entry name" value="PROTEASE-RELATED"/>
    <property type="match status" value="1"/>
</dbReference>
<sequence length="241" mass="27876">MGFIEKLKQINWIKIICFYGLILLGTFLIRKLPNLLQLTFGGWVDFNLPWNMNHGLVVIIIALLFYQFSGIKKQVSFIGNSIKTIIFPIILVIGYSIIGIENDFGINKHVWAGIFIGITFIYDVMEEYAWRGYLNDALGNIFWMVKSIITGVFWAVWHLLIFNNFDQFGSFWIFMLLCIVFSFLLTFSTFKTKSIIAPASLHALMAKNNLTTLIILLLMMFLLIFWNKIIKSTTTDKLIET</sequence>
<dbReference type="GO" id="GO:0006508">
    <property type="term" value="P:proteolysis"/>
    <property type="evidence" value="ECO:0007669"/>
    <property type="project" value="UniProtKB-KW"/>
</dbReference>
<dbReference type="InterPro" id="IPR042150">
    <property type="entry name" value="MmRce1-like"/>
</dbReference>
<evidence type="ECO:0000259" key="2">
    <source>
        <dbReference type="Pfam" id="PF02517"/>
    </source>
</evidence>
<dbReference type="AlphaFoldDB" id="A0A1M7CCS5"/>
<dbReference type="EMBL" id="BMFL01000017">
    <property type="protein sequence ID" value="GGF06434.1"/>
    <property type="molecule type" value="Genomic_DNA"/>
</dbReference>
<feature type="transmembrane region" description="Helical" evidence="1">
    <location>
        <begin position="50"/>
        <end position="69"/>
    </location>
</feature>
<gene>
    <name evidence="3" type="ORF">GCM10010984_24640</name>
    <name evidence="4" type="ORF">SAMN05443634_11333</name>
</gene>
<evidence type="ECO:0000313" key="6">
    <source>
        <dbReference type="Proteomes" id="UP000650994"/>
    </source>
</evidence>
<reference evidence="5" key="2">
    <citation type="submission" date="2016-11" db="EMBL/GenBank/DDBJ databases">
        <authorList>
            <person name="Varghese N."/>
            <person name="Submissions S."/>
        </authorList>
    </citation>
    <scope>NUCLEOTIDE SEQUENCE [LARGE SCALE GENOMIC DNA]</scope>
    <source>
        <strain evidence="5">DSM 27989</strain>
    </source>
</reference>
<dbReference type="Pfam" id="PF02517">
    <property type="entry name" value="Rce1-like"/>
    <property type="match status" value="1"/>
</dbReference>
<organism evidence="4 5">
    <name type="scientific">Chishuiella changwenlii</name>
    <dbReference type="NCBI Taxonomy" id="1434701"/>
    <lineage>
        <taxon>Bacteria</taxon>
        <taxon>Pseudomonadati</taxon>
        <taxon>Bacteroidota</taxon>
        <taxon>Flavobacteriia</taxon>
        <taxon>Flavobacteriales</taxon>
        <taxon>Weeksellaceae</taxon>
        <taxon>Chishuiella</taxon>
    </lineage>
</organism>
<dbReference type="GO" id="GO:0004175">
    <property type="term" value="F:endopeptidase activity"/>
    <property type="evidence" value="ECO:0007669"/>
    <property type="project" value="UniProtKB-ARBA"/>
</dbReference>
<evidence type="ECO:0000313" key="5">
    <source>
        <dbReference type="Proteomes" id="UP000184120"/>
    </source>
</evidence>
<keyword evidence="4" id="KW-0378">Hydrolase</keyword>
<accession>A0A1M7CCS5</accession>
<dbReference type="EMBL" id="FRBH01000013">
    <property type="protein sequence ID" value="SHL65052.1"/>
    <property type="molecule type" value="Genomic_DNA"/>
</dbReference>
<feature type="transmembrane region" description="Helical" evidence="1">
    <location>
        <begin position="169"/>
        <end position="190"/>
    </location>
</feature>
<feature type="transmembrane region" description="Helical" evidence="1">
    <location>
        <begin position="137"/>
        <end position="157"/>
    </location>
</feature>
<reference evidence="3" key="1">
    <citation type="journal article" date="2014" name="Int. J. Syst. Evol. Microbiol.">
        <title>Complete genome of a new Firmicutes species belonging to the dominant human colonic microbiota ('Ruminococcus bicirculans') reveals two chromosomes and a selective capacity to utilize plant glucans.</title>
        <authorList>
            <consortium name="NISC Comparative Sequencing Program"/>
            <person name="Wegmann U."/>
            <person name="Louis P."/>
            <person name="Goesmann A."/>
            <person name="Henrissat B."/>
            <person name="Duncan S.H."/>
            <person name="Flint H.J."/>
        </authorList>
    </citation>
    <scope>NUCLEOTIDE SEQUENCE</scope>
    <source>
        <strain evidence="3">CGMCC 1.12707</strain>
    </source>
</reference>
<dbReference type="InterPro" id="IPR003675">
    <property type="entry name" value="Rce1/LyrA-like_dom"/>
</dbReference>
<feature type="transmembrane region" description="Helical" evidence="1">
    <location>
        <begin position="12"/>
        <end position="30"/>
    </location>
</feature>
<dbReference type="Proteomes" id="UP000184120">
    <property type="component" value="Unassembled WGS sequence"/>
</dbReference>
<protein>
    <submittedName>
        <fullName evidence="4">CAAX protease self-immunity</fullName>
    </submittedName>
</protein>
<proteinExistence type="predicted"/>